<evidence type="ECO:0000256" key="3">
    <source>
        <dbReference type="ARBA" id="ARBA00022692"/>
    </source>
</evidence>
<dbReference type="InterPro" id="IPR004089">
    <property type="entry name" value="MCPsignal_dom"/>
</dbReference>
<dbReference type="EMBL" id="AP024169">
    <property type="protein sequence ID" value="BCN32276.1"/>
    <property type="molecule type" value="Genomic_DNA"/>
</dbReference>
<reference evidence="12 13" key="1">
    <citation type="submission" date="2020-11" db="EMBL/GenBank/DDBJ databases">
        <title>Draft genome sequencing of a Lachnospiraceae strain isolated from anoxic soil subjected to BSD treatment.</title>
        <authorList>
            <person name="Uek A."/>
            <person name="Tonouchi A."/>
        </authorList>
    </citation>
    <scope>NUCLEOTIDE SEQUENCE [LARGE SCALE GENOMIC DNA]</scope>
    <source>
        <strain evidence="12 13">TB5</strain>
    </source>
</reference>
<dbReference type="CDD" id="cd06225">
    <property type="entry name" value="HAMP"/>
    <property type="match status" value="1"/>
</dbReference>
<evidence type="ECO:0000256" key="9">
    <source>
        <dbReference type="SAM" id="Phobius"/>
    </source>
</evidence>
<feature type="domain" description="Methyl-accepting transducer" evidence="10">
    <location>
        <begin position="394"/>
        <end position="658"/>
    </location>
</feature>
<evidence type="ECO:0000256" key="1">
    <source>
        <dbReference type="ARBA" id="ARBA00004651"/>
    </source>
</evidence>
<dbReference type="SMART" id="SM00283">
    <property type="entry name" value="MA"/>
    <property type="match status" value="1"/>
</dbReference>
<accession>A0A7R7ENS2</accession>
<keyword evidence="3 9" id="KW-0812">Transmembrane</keyword>
<sequence>MRTKGKQETVGKIKKRSSVEFKILFVPLIIIFIVILAITIFAMKISRDSLIQQMKTDGSNLAEQIKSQVAINIKTTDSIDQSIADKIKTTGSFILNNANKVDNQYLTKVAKQFNLDEVNYIDKEGNIIFSNISTSVGSSFDNKHIAYPVISGDKSFLVENIRQSRETGDYYKYGYVGKKGIATVQIGIISNSTQDLYNEIALQTIMDNLAKHKNINYAVFIDNNLVLTANSDKSSIGDKVHDYGSKRAAVEGKKYSSIFNDEGTQVYDVLTPVFDGNKLLGAIDIGLSMKTVNDTFIHMLIIIIIVAIIAFIVASMILIRISKGITNPLKKLVFVSGKIAQGDLRDSIEIKRKDEIGALCDSFNVMKDYLKDTMKTIKTGSLEVSNMSSNLSLNATQMTVTTGEVTNAVQEVAKGAEQQASDLVQISDHVFKLAAELDNIYDKINGVKESSTLTEEKAIIGKQQIDILLTSIEKIKYSFQEQAAKINSLNSSMSEVSIITNVINDISNRTNLLALNAAIEAARAGEAGRGFVVVSEQVRELSEQTKNATNEIQGLVESISDETKSVLDNSAIVTDMVDHQSTTAQSAKTAFDDLLSSLSNIGPFVTETYMSLQTTMESKNIIVDNVDSITSVAEEVSASSQEMAAGAEETLASTEEIAGYAHKMESISKKLNDEINKFQI</sequence>
<dbReference type="SUPFAM" id="SSF103190">
    <property type="entry name" value="Sensory domain-like"/>
    <property type="match status" value="1"/>
</dbReference>
<dbReference type="GO" id="GO:0005886">
    <property type="term" value="C:plasma membrane"/>
    <property type="evidence" value="ECO:0007669"/>
    <property type="project" value="UniProtKB-SubCell"/>
</dbReference>
<dbReference type="Gene3D" id="1.10.287.950">
    <property type="entry name" value="Methyl-accepting chemotaxis protein"/>
    <property type="match status" value="1"/>
</dbReference>
<keyword evidence="13" id="KW-1185">Reference proteome</keyword>
<comment type="subcellular location">
    <subcellularLocation>
        <location evidence="1">Cell membrane</location>
        <topology evidence="1">Multi-pass membrane protein</topology>
    </subcellularLocation>
</comment>
<protein>
    <submittedName>
        <fullName evidence="12">Methyl-accepting chemotaxis protein</fullName>
    </submittedName>
</protein>
<feature type="transmembrane region" description="Helical" evidence="9">
    <location>
        <begin position="296"/>
        <end position="321"/>
    </location>
</feature>
<dbReference type="SMART" id="SM00304">
    <property type="entry name" value="HAMP"/>
    <property type="match status" value="1"/>
</dbReference>
<evidence type="ECO:0000256" key="6">
    <source>
        <dbReference type="ARBA" id="ARBA00023224"/>
    </source>
</evidence>
<gene>
    <name evidence="12" type="ORF">bsdtb5_35710</name>
</gene>
<dbReference type="PROSITE" id="PS50885">
    <property type="entry name" value="HAMP"/>
    <property type="match status" value="1"/>
</dbReference>
<dbReference type="AlphaFoldDB" id="A0A7R7ENS2"/>
<dbReference type="Pfam" id="PF00672">
    <property type="entry name" value="HAMP"/>
    <property type="match status" value="1"/>
</dbReference>
<dbReference type="PANTHER" id="PTHR32089">
    <property type="entry name" value="METHYL-ACCEPTING CHEMOTAXIS PROTEIN MCPB"/>
    <property type="match status" value="1"/>
</dbReference>
<dbReference type="PROSITE" id="PS50111">
    <property type="entry name" value="CHEMOTAXIS_TRANSDUC_2"/>
    <property type="match status" value="1"/>
</dbReference>
<keyword evidence="5 9" id="KW-0472">Membrane</keyword>
<evidence type="ECO:0000256" key="4">
    <source>
        <dbReference type="ARBA" id="ARBA00022989"/>
    </source>
</evidence>
<proteinExistence type="inferred from homology"/>
<evidence type="ECO:0000256" key="2">
    <source>
        <dbReference type="ARBA" id="ARBA00022475"/>
    </source>
</evidence>
<evidence type="ECO:0000256" key="8">
    <source>
        <dbReference type="PROSITE-ProRule" id="PRU00284"/>
    </source>
</evidence>
<organism evidence="12 13">
    <name type="scientific">Anaeromicropila herbilytica</name>
    <dbReference type="NCBI Taxonomy" id="2785025"/>
    <lineage>
        <taxon>Bacteria</taxon>
        <taxon>Bacillati</taxon>
        <taxon>Bacillota</taxon>
        <taxon>Clostridia</taxon>
        <taxon>Lachnospirales</taxon>
        <taxon>Lachnospiraceae</taxon>
        <taxon>Anaeromicropila</taxon>
    </lineage>
</organism>
<name>A0A7R7ENS2_9FIRM</name>
<dbReference type="InterPro" id="IPR033463">
    <property type="entry name" value="sCache_3"/>
</dbReference>
<feature type="domain" description="HAMP" evidence="11">
    <location>
        <begin position="323"/>
        <end position="375"/>
    </location>
</feature>
<dbReference type="InterPro" id="IPR029151">
    <property type="entry name" value="Sensor-like_sf"/>
</dbReference>
<dbReference type="Gene3D" id="6.10.340.10">
    <property type="match status" value="1"/>
</dbReference>
<dbReference type="Gene3D" id="3.30.450.20">
    <property type="entry name" value="PAS domain"/>
    <property type="match status" value="1"/>
</dbReference>
<evidence type="ECO:0000259" key="11">
    <source>
        <dbReference type="PROSITE" id="PS50885"/>
    </source>
</evidence>
<comment type="similarity">
    <text evidence="7">Belongs to the methyl-accepting chemotaxis (MCP) protein family.</text>
</comment>
<dbReference type="KEGG" id="ahb:bsdtb5_35710"/>
<keyword evidence="6 8" id="KW-0807">Transducer</keyword>
<dbReference type="InterPro" id="IPR003660">
    <property type="entry name" value="HAMP_dom"/>
</dbReference>
<evidence type="ECO:0000256" key="7">
    <source>
        <dbReference type="ARBA" id="ARBA00029447"/>
    </source>
</evidence>
<feature type="transmembrane region" description="Helical" evidence="9">
    <location>
        <begin position="21"/>
        <end position="43"/>
    </location>
</feature>
<keyword evidence="4 9" id="KW-1133">Transmembrane helix</keyword>
<keyword evidence="2" id="KW-1003">Cell membrane</keyword>
<evidence type="ECO:0000259" key="10">
    <source>
        <dbReference type="PROSITE" id="PS50111"/>
    </source>
</evidence>
<dbReference type="Pfam" id="PF00015">
    <property type="entry name" value="MCPsignal"/>
    <property type="match status" value="1"/>
</dbReference>
<dbReference type="Proteomes" id="UP000595897">
    <property type="component" value="Chromosome"/>
</dbReference>
<evidence type="ECO:0000313" key="12">
    <source>
        <dbReference type="EMBL" id="BCN32276.1"/>
    </source>
</evidence>
<dbReference type="RefSeq" id="WP_271713331.1">
    <property type="nucleotide sequence ID" value="NZ_AP024169.1"/>
</dbReference>
<dbReference type="Pfam" id="PF17203">
    <property type="entry name" value="sCache_3_2"/>
    <property type="match status" value="1"/>
</dbReference>
<dbReference type="PANTHER" id="PTHR32089:SF112">
    <property type="entry name" value="LYSOZYME-LIKE PROTEIN-RELATED"/>
    <property type="match status" value="1"/>
</dbReference>
<evidence type="ECO:0000256" key="5">
    <source>
        <dbReference type="ARBA" id="ARBA00023136"/>
    </source>
</evidence>
<evidence type="ECO:0000313" key="13">
    <source>
        <dbReference type="Proteomes" id="UP000595897"/>
    </source>
</evidence>
<dbReference type="SUPFAM" id="SSF58104">
    <property type="entry name" value="Methyl-accepting chemotaxis protein (MCP) signaling domain"/>
    <property type="match status" value="1"/>
</dbReference>
<dbReference type="GO" id="GO:0007165">
    <property type="term" value="P:signal transduction"/>
    <property type="evidence" value="ECO:0007669"/>
    <property type="project" value="UniProtKB-KW"/>
</dbReference>